<dbReference type="AlphaFoldDB" id="B4SBI2"/>
<evidence type="ECO:0000313" key="4">
    <source>
        <dbReference type="EMBL" id="ACF44036.1"/>
    </source>
</evidence>
<dbReference type="eggNOG" id="ENOG5032RKP">
    <property type="taxonomic scope" value="Bacteria"/>
</dbReference>
<dbReference type="HOGENOM" id="CLU_065736_0_0_10"/>
<protein>
    <submittedName>
        <fullName evidence="4">Gas vesicle synthesis GvpLGvpF</fullName>
    </submittedName>
</protein>
<comment type="similarity">
    <text evidence="3">Belongs to the gas vesicle GvpF/GvpL family.</text>
</comment>
<dbReference type="GO" id="GO:0031411">
    <property type="term" value="C:gas vesicle"/>
    <property type="evidence" value="ECO:0007669"/>
    <property type="project" value="UniProtKB-SubCell"/>
</dbReference>
<dbReference type="EMBL" id="CP001110">
    <property type="protein sequence ID" value="ACF44036.1"/>
    <property type="molecule type" value="Genomic_DNA"/>
</dbReference>
<evidence type="ECO:0000256" key="2">
    <source>
        <dbReference type="ARBA" id="ARBA00035108"/>
    </source>
</evidence>
<dbReference type="KEGG" id="pph:Ppha_1804"/>
<sequence length="266" mass="30797">MVAIQERLIYIFCVTSEPPLLQQYQLQKGICVVDVDGLFVTTMDVTDNDFAENQLQSNLSDVVWLDTKVREHLDVITSIMQHVKSLIPFNFGTLYKSESSLMQFIIKYAEEFKKNLVYLEEKEEWAVKLYCNKNKIVENITHLSKKVSDINALIQNSSIGKAYILGKKKNEIIENEIINIYNTYSKKIFTKFSILSEEFRFNPIPNNETLEKEDDMILNVVLLLNKANVESFIETSDQLIIQHQNIGLNIEITGPWPCYSFINISH</sequence>
<dbReference type="RefSeq" id="WP_012508523.1">
    <property type="nucleotide sequence ID" value="NC_011060.1"/>
</dbReference>
<dbReference type="OrthoDB" id="598329at2"/>
<organism evidence="4 5">
    <name type="scientific">Pelodictyon phaeoclathratiforme (strain DSM 5477 / BU-1)</name>
    <dbReference type="NCBI Taxonomy" id="324925"/>
    <lineage>
        <taxon>Bacteria</taxon>
        <taxon>Pseudomonadati</taxon>
        <taxon>Chlorobiota</taxon>
        <taxon>Chlorobiia</taxon>
        <taxon>Chlorobiales</taxon>
        <taxon>Chlorobiaceae</taxon>
        <taxon>Chlorobium/Pelodictyon group</taxon>
        <taxon>Pelodictyon</taxon>
    </lineage>
</organism>
<dbReference type="Pfam" id="PF06386">
    <property type="entry name" value="GvpL_GvpF"/>
    <property type="match status" value="1"/>
</dbReference>
<dbReference type="STRING" id="324925.Ppha_1804"/>
<dbReference type="PANTHER" id="PTHR36852">
    <property type="entry name" value="PROTEIN GVPL 2"/>
    <property type="match status" value="1"/>
</dbReference>
<dbReference type="GO" id="GO:0031412">
    <property type="term" value="P:gas vesicle organization"/>
    <property type="evidence" value="ECO:0007669"/>
    <property type="project" value="InterPro"/>
</dbReference>
<reference evidence="4" key="1">
    <citation type="submission" date="2008-06" db="EMBL/GenBank/DDBJ databases">
        <title>Complete sequence of Pelodictyon phaeoclathratiforme BU-1.</title>
        <authorList>
            <consortium name="US DOE Joint Genome Institute"/>
            <person name="Lucas S."/>
            <person name="Copeland A."/>
            <person name="Lapidus A."/>
            <person name="Glavina del Rio T."/>
            <person name="Dalin E."/>
            <person name="Tice H."/>
            <person name="Bruce D."/>
            <person name="Goodwin L."/>
            <person name="Pitluck S."/>
            <person name="Schmutz J."/>
            <person name="Larimer F."/>
            <person name="Land M."/>
            <person name="Hauser L."/>
            <person name="Kyrpides N."/>
            <person name="Mikhailova N."/>
            <person name="Liu Z."/>
            <person name="Li T."/>
            <person name="Zhao F."/>
            <person name="Overmann J."/>
            <person name="Bryant D.A."/>
            <person name="Richardson P."/>
        </authorList>
    </citation>
    <scope>NUCLEOTIDE SEQUENCE [LARGE SCALE GENOMIC DNA]</scope>
    <source>
        <strain evidence="4">BU-1</strain>
    </source>
</reference>
<gene>
    <name evidence="4" type="ordered locus">Ppha_1804</name>
</gene>
<evidence type="ECO:0000256" key="3">
    <source>
        <dbReference type="ARBA" id="ARBA00035643"/>
    </source>
</evidence>
<evidence type="ECO:0000313" key="5">
    <source>
        <dbReference type="Proteomes" id="UP000002724"/>
    </source>
</evidence>
<name>B4SBI2_PELPB</name>
<keyword evidence="5" id="KW-1185">Reference proteome</keyword>
<keyword evidence="1" id="KW-0304">Gas vesicle</keyword>
<dbReference type="Proteomes" id="UP000002724">
    <property type="component" value="Chromosome"/>
</dbReference>
<dbReference type="InterPro" id="IPR009430">
    <property type="entry name" value="GvpL/GvpF"/>
</dbReference>
<proteinExistence type="inferred from homology"/>
<accession>B4SBI2</accession>
<comment type="subcellular location">
    <subcellularLocation>
        <location evidence="2">Gas vesicle</location>
    </subcellularLocation>
</comment>
<evidence type="ECO:0000256" key="1">
    <source>
        <dbReference type="ARBA" id="ARBA00022987"/>
    </source>
</evidence>
<dbReference type="PANTHER" id="PTHR36852:SF1">
    <property type="entry name" value="PROTEIN GVPL 2"/>
    <property type="match status" value="1"/>
</dbReference>